<gene>
    <name evidence="10" type="ORF">EV420DRAFT_656105</name>
</gene>
<comment type="function">
    <text evidence="1">Catalyzes the transfer of a ribosyl phosphate group from 5-phosphoribose 1-diphosphate to orotate, leading to the formation of orotidine monophosphate (OMP).</text>
</comment>
<reference evidence="10" key="1">
    <citation type="submission" date="2023-06" db="EMBL/GenBank/DDBJ databases">
        <authorList>
            <consortium name="Lawrence Berkeley National Laboratory"/>
            <person name="Ahrendt S."/>
            <person name="Sahu N."/>
            <person name="Indic B."/>
            <person name="Wong-Bajracharya J."/>
            <person name="Merenyi Z."/>
            <person name="Ke H.-M."/>
            <person name="Monk M."/>
            <person name="Kocsube S."/>
            <person name="Drula E."/>
            <person name="Lipzen A."/>
            <person name="Balint B."/>
            <person name="Henrissat B."/>
            <person name="Andreopoulos B."/>
            <person name="Martin F.M."/>
            <person name="Harder C.B."/>
            <person name="Rigling D."/>
            <person name="Ford K.L."/>
            <person name="Foster G.D."/>
            <person name="Pangilinan J."/>
            <person name="Papanicolaou A."/>
            <person name="Barry K."/>
            <person name="LaButti K."/>
            <person name="Viragh M."/>
            <person name="Koriabine M."/>
            <person name="Yan M."/>
            <person name="Riley R."/>
            <person name="Champramary S."/>
            <person name="Plett K.L."/>
            <person name="Tsai I.J."/>
            <person name="Slot J."/>
            <person name="Sipos G."/>
            <person name="Plett J."/>
            <person name="Nagy L.G."/>
            <person name="Grigoriev I.V."/>
        </authorList>
    </citation>
    <scope>NUCLEOTIDE SEQUENCE</scope>
    <source>
        <strain evidence="10">CCBAS 213</strain>
    </source>
</reference>
<dbReference type="PANTHER" id="PTHR46683">
    <property type="entry name" value="OROTATE PHOSPHORIBOSYLTRANSFERASE 1-RELATED"/>
    <property type="match status" value="1"/>
</dbReference>
<sequence length="220" mass="23622">MTTALSDSQARLITHAMSVGALKFGSFTLKSGRQSPYFFNSSLLSSGSTLSVLATALADTLADVGNFDVLFGPAYKGIPLGAITVVKLFEKHGRDVGMAYDRKEAKDHGEGGMLVGVPMTGKKVVIVDDVMTSGKAIRGAIDAVRSAGGEVVGVVQCLDREEVGREGGTSTVREIEEVVGCGKVRAILKMRDLMRWLESEGKTHELDDMKGYWERYGIKD</sequence>
<dbReference type="GeneID" id="85366498"/>
<evidence type="ECO:0000256" key="1">
    <source>
        <dbReference type="ARBA" id="ARBA00003769"/>
    </source>
</evidence>
<dbReference type="GO" id="GO:0006221">
    <property type="term" value="P:pyrimidine nucleotide biosynthetic process"/>
    <property type="evidence" value="ECO:0007669"/>
    <property type="project" value="UniProtKB-KW"/>
</dbReference>
<dbReference type="InterPro" id="IPR004467">
    <property type="entry name" value="Or_phspho_trans_dom"/>
</dbReference>
<dbReference type="AlphaFoldDB" id="A0AA39NJU0"/>
<evidence type="ECO:0000256" key="2">
    <source>
        <dbReference type="ARBA" id="ARBA00004889"/>
    </source>
</evidence>
<dbReference type="Proteomes" id="UP001175211">
    <property type="component" value="Unassembled WGS sequence"/>
</dbReference>
<evidence type="ECO:0000313" key="11">
    <source>
        <dbReference type="Proteomes" id="UP001175211"/>
    </source>
</evidence>
<evidence type="ECO:0000256" key="6">
    <source>
        <dbReference type="ARBA" id="ARBA00022676"/>
    </source>
</evidence>
<evidence type="ECO:0000256" key="4">
    <source>
        <dbReference type="ARBA" id="ARBA00011738"/>
    </source>
</evidence>
<comment type="subunit">
    <text evidence="4">Homodimer.</text>
</comment>
<dbReference type="RefSeq" id="XP_060337537.1">
    <property type="nucleotide sequence ID" value="XM_060482950.1"/>
</dbReference>
<proteinExistence type="inferred from homology"/>
<dbReference type="EMBL" id="JAUEPS010000003">
    <property type="protein sequence ID" value="KAK0466945.1"/>
    <property type="molecule type" value="Genomic_DNA"/>
</dbReference>
<dbReference type="NCBIfam" id="TIGR00336">
    <property type="entry name" value="pyrE"/>
    <property type="match status" value="1"/>
</dbReference>
<evidence type="ECO:0000256" key="8">
    <source>
        <dbReference type="ARBA" id="ARBA00022975"/>
    </source>
</evidence>
<dbReference type="SUPFAM" id="SSF53271">
    <property type="entry name" value="PRTase-like"/>
    <property type="match status" value="1"/>
</dbReference>
<accession>A0AA39NJU0</accession>
<evidence type="ECO:0000256" key="3">
    <source>
        <dbReference type="ARBA" id="ARBA00006340"/>
    </source>
</evidence>
<dbReference type="GO" id="GO:0046132">
    <property type="term" value="P:pyrimidine ribonucleoside biosynthetic process"/>
    <property type="evidence" value="ECO:0007669"/>
    <property type="project" value="TreeGrafter"/>
</dbReference>
<dbReference type="EC" id="2.4.2.10" evidence="5"/>
<protein>
    <recommendedName>
        <fullName evidence="5">orotate phosphoribosyltransferase</fullName>
        <ecNumber evidence="5">2.4.2.10</ecNumber>
    </recommendedName>
</protein>
<dbReference type="Gene3D" id="3.40.50.2020">
    <property type="match status" value="1"/>
</dbReference>
<evidence type="ECO:0000256" key="5">
    <source>
        <dbReference type="ARBA" id="ARBA00011971"/>
    </source>
</evidence>
<keyword evidence="8" id="KW-0665">Pyrimidine biosynthesis</keyword>
<organism evidence="10 11">
    <name type="scientific">Armillaria tabescens</name>
    <name type="common">Ringless honey mushroom</name>
    <name type="synonym">Agaricus tabescens</name>
    <dbReference type="NCBI Taxonomy" id="1929756"/>
    <lineage>
        <taxon>Eukaryota</taxon>
        <taxon>Fungi</taxon>
        <taxon>Dikarya</taxon>
        <taxon>Basidiomycota</taxon>
        <taxon>Agaricomycotina</taxon>
        <taxon>Agaricomycetes</taxon>
        <taxon>Agaricomycetidae</taxon>
        <taxon>Agaricales</taxon>
        <taxon>Marasmiineae</taxon>
        <taxon>Physalacriaceae</taxon>
        <taxon>Desarmillaria</taxon>
    </lineage>
</organism>
<keyword evidence="7" id="KW-0808">Transferase</keyword>
<keyword evidence="6 10" id="KW-0328">Glycosyltransferase</keyword>
<dbReference type="CDD" id="cd06223">
    <property type="entry name" value="PRTases_typeI"/>
    <property type="match status" value="1"/>
</dbReference>
<dbReference type="InterPro" id="IPR023031">
    <property type="entry name" value="OPRT"/>
</dbReference>
<evidence type="ECO:0000256" key="7">
    <source>
        <dbReference type="ARBA" id="ARBA00022679"/>
    </source>
</evidence>
<dbReference type="GO" id="GO:0004588">
    <property type="term" value="F:orotate phosphoribosyltransferase activity"/>
    <property type="evidence" value="ECO:0007669"/>
    <property type="project" value="UniProtKB-EC"/>
</dbReference>
<dbReference type="InterPro" id="IPR000836">
    <property type="entry name" value="PRTase_dom"/>
</dbReference>
<dbReference type="GO" id="GO:0006207">
    <property type="term" value="P:'de novo' pyrimidine nucleobase biosynthetic process"/>
    <property type="evidence" value="ECO:0007669"/>
    <property type="project" value="TreeGrafter"/>
</dbReference>
<dbReference type="HAMAP" id="MF_01208">
    <property type="entry name" value="PyrE"/>
    <property type="match status" value="1"/>
</dbReference>
<evidence type="ECO:0000313" key="10">
    <source>
        <dbReference type="EMBL" id="KAK0466945.1"/>
    </source>
</evidence>
<comment type="similarity">
    <text evidence="3">Belongs to the purine/pyrimidine phosphoribosyltransferase family. PyrE subfamily.</text>
</comment>
<evidence type="ECO:0000259" key="9">
    <source>
        <dbReference type="Pfam" id="PF00156"/>
    </source>
</evidence>
<dbReference type="Pfam" id="PF00156">
    <property type="entry name" value="Pribosyltran"/>
    <property type="match status" value="1"/>
</dbReference>
<comment type="pathway">
    <text evidence="2">Pyrimidine metabolism; UMP biosynthesis via de novo pathway; UMP from orotate: step 1/2.</text>
</comment>
<dbReference type="GO" id="GO:0005737">
    <property type="term" value="C:cytoplasm"/>
    <property type="evidence" value="ECO:0007669"/>
    <property type="project" value="TreeGrafter"/>
</dbReference>
<comment type="caution">
    <text evidence="10">The sequence shown here is derived from an EMBL/GenBank/DDBJ whole genome shotgun (WGS) entry which is preliminary data.</text>
</comment>
<dbReference type="PANTHER" id="PTHR46683:SF1">
    <property type="entry name" value="OROTATE PHOSPHORIBOSYLTRANSFERASE 1-RELATED"/>
    <property type="match status" value="1"/>
</dbReference>
<feature type="domain" description="Phosphoribosyltransferase" evidence="9">
    <location>
        <begin position="52"/>
        <end position="161"/>
    </location>
</feature>
<keyword evidence="11" id="KW-1185">Reference proteome</keyword>
<dbReference type="InterPro" id="IPR029057">
    <property type="entry name" value="PRTase-like"/>
</dbReference>
<name>A0AA39NJU0_ARMTA</name>